<dbReference type="EMBL" id="LR797151">
    <property type="protein sequence ID" value="CAB4190055.1"/>
    <property type="molecule type" value="Genomic_DNA"/>
</dbReference>
<sequence>MINRKGTVSGEQYNLVLHMCRQEVVRLVSKLDDITKWRSDSYDTVTDQIVGLDSTMRDIKDVAALHNDLSTHFSFVEENTND</sequence>
<gene>
    <name evidence="1" type="ORF">UFOVP1192_31</name>
</gene>
<protein>
    <submittedName>
        <fullName evidence="1">Uncharacterized protein</fullName>
    </submittedName>
</protein>
<name>A0A6J5RBZ7_9CAUD</name>
<proteinExistence type="predicted"/>
<reference evidence="1" key="1">
    <citation type="submission" date="2020-05" db="EMBL/GenBank/DDBJ databases">
        <authorList>
            <person name="Chiriac C."/>
            <person name="Salcher M."/>
            <person name="Ghai R."/>
            <person name="Kavagutti S V."/>
        </authorList>
    </citation>
    <scope>NUCLEOTIDE SEQUENCE</scope>
</reference>
<accession>A0A6J5RBZ7</accession>
<organism evidence="1">
    <name type="scientific">uncultured Caudovirales phage</name>
    <dbReference type="NCBI Taxonomy" id="2100421"/>
    <lineage>
        <taxon>Viruses</taxon>
        <taxon>Duplodnaviria</taxon>
        <taxon>Heunggongvirae</taxon>
        <taxon>Uroviricota</taxon>
        <taxon>Caudoviricetes</taxon>
        <taxon>Peduoviridae</taxon>
        <taxon>Maltschvirus</taxon>
        <taxon>Maltschvirus maltsch</taxon>
    </lineage>
</organism>
<evidence type="ECO:0000313" key="1">
    <source>
        <dbReference type="EMBL" id="CAB4190055.1"/>
    </source>
</evidence>